<keyword evidence="2" id="KW-1185">Reference proteome</keyword>
<dbReference type="Proteomes" id="UP000035642">
    <property type="component" value="Unassembled WGS sequence"/>
</dbReference>
<evidence type="ECO:0000256" key="1">
    <source>
        <dbReference type="SAM" id="MobiDB-lite"/>
    </source>
</evidence>
<reference evidence="3" key="2">
    <citation type="submission" date="2017-02" db="UniProtKB">
        <authorList>
            <consortium name="WormBaseParasite"/>
        </authorList>
    </citation>
    <scope>IDENTIFICATION</scope>
</reference>
<feature type="compositionally biased region" description="Basic and acidic residues" evidence="1">
    <location>
        <begin position="80"/>
        <end position="99"/>
    </location>
</feature>
<evidence type="ECO:0000313" key="3">
    <source>
        <dbReference type="WBParaSite" id="ACAC_0000583401-mRNA-1"/>
    </source>
</evidence>
<sequence length="119" mass="13152">MICVAFRVVVKAQTPNIELGSALMIVSTEMVTVLRLAALPVVEMNVNIEPTVGKRSQYDVVVAVDTTFHHRYQSGSEGTNAEHRAGQRVDDSEHGDGDRAATCSTPSRRDEREHRTDCR</sequence>
<dbReference type="WBParaSite" id="ACAC_0000583401-mRNA-1">
    <property type="protein sequence ID" value="ACAC_0000583401-mRNA-1"/>
    <property type="gene ID" value="ACAC_0000583401"/>
</dbReference>
<dbReference type="AlphaFoldDB" id="A0A0K0D6Y9"/>
<accession>A0A0K0D6Y9</accession>
<proteinExistence type="predicted"/>
<feature type="region of interest" description="Disordered" evidence="1">
    <location>
        <begin position="71"/>
        <end position="119"/>
    </location>
</feature>
<feature type="compositionally biased region" description="Basic and acidic residues" evidence="1">
    <location>
        <begin position="107"/>
        <end position="119"/>
    </location>
</feature>
<name>A0A0K0D6Y9_ANGCA</name>
<reference evidence="2" key="1">
    <citation type="submission" date="2012-09" db="EMBL/GenBank/DDBJ databases">
        <authorList>
            <person name="Martin A.A."/>
        </authorList>
    </citation>
    <scope>NUCLEOTIDE SEQUENCE</scope>
</reference>
<protein>
    <submittedName>
        <fullName evidence="3">Secreted protein</fullName>
    </submittedName>
</protein>
<evidence type="ECO:0000313" key="2">
    <source>
        <dbReference type="Proteomes" id="UP000035642"/>
    </source>
</evidence>
<organism evidence="2 3">
    <name type="scientific">Angiostrongylus cantonensis</name>
    <name type="common">Rat lungworm</name>
    <dbReference type="NCBI Taxonomy" id="6313"/>
    <lineage>
        <taxon>Eukaryota</taxon>
        <taxon>Metazoa</taxon>
        <taxon>Ecdysozoa</taxon>
        <taxon>Nematoda</taxon>
        <taxon>Chromadorea</taxon>
        <taxon>Rhabditida</taxon>
        <taxon>Rhabditina</taxon>
        <taxon>Rhabditomorpha</taxon>
        <taxon>Strongyloidea</taxon>
        <taxon>Metastrongylidae</taxon>
        <taxon>Angiostrongylus</taxon>
    </lineage>
</organism>
<dbReference type="STRING" id="6313.A0A0K0D6Y9"/>